<proteinExistence type="predicted"/>
<organism evidence="1 2">
    <name type="scientific">Choristoneura fumiferana</name>
    <name type="common">Spruce budworm moth</name>
    <name type="synonym">Archips fumiferana</name>
    <dbReference type="NCBI Taxonomy" id="7141"/>
    <lineage>
        <taxon>Eukaryota</taxon>
        <taxon>Metazoa</taxon>
        <taxon>Ecdysozoa</taxon>
        <taxon>Arthropoda</taxon>
        <taxon>Hexapoda</taxon>
        <taxon>Insecta</taxon>
        <taxon>Pterygota</taxon>
        <taxon>Neoptera</taxon>
        <taxon>Endopterygota</taxon>
        <taxon>Lepidoptera</taxon>
        <taxon>Glossata</taxon>
        <taxon>Ditrysia</taxon>
        <taxon>Tortricoidea</taxon>
        <taxon>Tortricidae</taxon>
        <taxon>Tortricinae</taxon>
        <taxon>Choristoneura</taxon>
    </lineage>
</organism>
<protein>
    <submittedName>
        <fullName evidence="1">Uncharacterized protein</fullName>
    </submittedName>
</protein>
<gene>
    <name evidence="1" type="ORF">MSG28_008047</name>
</gene>
<dbReference type="EMBL" id="CM046113">
    <property type="protein sequence ID" value="KAI8420849.1"/>
    <property type="molecule type" value="Genomic_DNA"/>
</dbReference>
<name>A0ACC0J9R3_CHOFU</name>
<accession>A0ACC0J9R3</accession>
<sequence>MARSFAIVMALCAAAHSQNYHELPTGDGQVYYLQKNQNPLVDSLDRIFQYSPLPASNPPPPLGVGVDLSGLTCGLAPPVCPKARYRSIDGSCNNIQRPAWGMAQGPYGRLLPFNYADGKMARSFAIVMALCAAAHSQNYHELPTGDGQVYYLQKNQNPLVDSLDRIFQYSPLPARSPVNGFGFSNPPPPLGVGVDLSGLTCGLAPPVCPKARYRSIDGSCNNIQRPAWGMAQGPYGRLLPFNYADVWNLNAQQWGQIITHDMSLTAGVTQTHKEPVTCCNDNGQLVQDAVTNPPVQTHPDSPWGPSARPLRNPVHELREDRQHKGSGLHTPSCSCSAVYGSSVGQASPLREYQEGRMLTVLREGREWPPQDPNNPQLTVLQIILLREHNRLADALTHLNPHWGDETVFQEARRINIAQYQHINYYEYLPIFLGAENMIKNKLIYPGVHGYVNDYNPNVDPAVLDEHATAAFRHFHTLIRGFLQLISENRQLLGAVRMSDWFNRPLLLEIGTTFEDLARGLTTQQMDFSDQFWSTEMTQFLFKRNNTVGGDLRATDIQRGRDHGLANYVTTRGACGLPVPKSFADMTDFISQENVKVLQHLYATPEDVDLVVAGSLENNVPGAQAGPTFLCILTEQFYRTRVADRFFYENGADPDTAFTPDQLEAIRRGASMARVLCDNADGIHIMQPKAFEQIKSGFHFLMEKYKQDLIETSAKDNMSSTPKLNMDILYTAFFCLFYNTVWSSIQINIDASDALKLLKEFMSSSSNFQAESSRKAFVQTKYKNPYHPEDEVILDNIKTSREHSIAIKENGINIKLEDDNEKFVLQGDNISQDVLTDDDEFKNRVLSDELPLTSSTTEKAAALLTSKNNEDETDTKNFKRFQRRFIKKSS</sequence>
<evidence type="ECO:0000313" key="2">
    <source>
        <dbReference type="Proteomes" id="UP001064048"/>
    </source>
</evidence>
<reference evidence="1 2" key="1">
    <citation type="journal article" date="2022" name="Genome Biol. Evol.">
        <title>The Spruce Budworm Genome: Reconstructing the Evolutionary History of Antifreeze Proteins.</title>
        <authorList>
            <person name="Beliveau C."/>
            <person name="Gagne P."/>
            <person name="Picq S."/>
            <person name="Vernygora O."/>
            <person name="Keeling C.I."/>
            <person name="Pinkney K."/>
            <person name="Doucet D."/>
            <person name="Wen F."/>
            <person name="Johnston J.S."/>
            <person name="Maaroufi H."/>
            <person name="Boyle B."/>
            <person name="Laroche J."/>
            <person name="Dewar K."/>
            <person name="Juretic N."/>
            <person name="Blackburn G."/>
            <person name="Nisole A."/>
            <person name="Brunet B."/>
            <person name="Brandao M."/>
            <person name="Lumley L."/>
            <person name="Duan J."/>
            <person name="Quan G."/>
            <person name="Lucarotti C.J."/>
            <person name="Roe A.D."/>
            <person name="Sperling F.A.H."/>
            <person name="Levesque R.C."/>
            <person name="Cusson M."/>
        </authorList>
    </citation>
    <scope>NUCLEOTIDE SEQUENCE [LARGE SCALE GENOMIC DNA]</scope>
    <source>
        <strain evidence="1">Glfc:IPQL:Cfum</strain>
    </source>
</reference>
<evidence type="ECO:0000313" key="1">
    <source>
        <dbReference type="EMBL" id="KAI8420849.1"/>
    </source>
</evidence>
<comment type="caution">
    <text evidence="1">The sequence shown here is derived from an EMBL/GenBank/DDBJ whole genome shotgun (WGS) entry which is preliminary data.</text>
</comment>
<dbReference type="Proteomes" id="UP001064048">
    <property type="component" value="Chromosome 13"/>
</dbReference>
<keyword evidence="2" id="KW-1185">Reference proteome</keyword>